<dbReference type="SUPFAM" id="SSF49313">
    <property type="entry name" value="Cadherin-like"/>
    <property type="match status" value="20"/>
</dbReference>
<feature type="domain" description="Cadherin" evidence="15">
    <location>
        <begin position="344"/>
        <end position="446"/>
    </location>
</feature>
<dbReference type="PANTHER" id="PTHR24026:SF126">
    <property type="entry name" value="PROTOCADHERIN FAT 4"/>
    <property type="match status" value="1"/>
</dbReference>
<evidence type="ECO:0000259" key="15">
    <source>
        <dbReference type="PROSITE" id="PS50268"/>
    </source>
</evidence>
<evidence type="ECO:0000256" key="5">
    <source>
        <dbReference type="ARBA" id="ARBA00022737"/>
    </source>
</evidence>
<feature type="domain" description="Cadherin" evidence="15">
    <location>
        <begin position="1931"/>
        <end position="2024"/>
    </location>
</feature>
<evidence type="ECO:0000256" key="9">
    <source>
        <dbReference type="ARBA" id="ARBA00023136"/>
    </source>
</evidence>
<dbReference type="FunFam" id="2.60.40.60:FF:000181">
    <property type="entry name" value="Predicted protein"/>
    <property type="match status" value="1"/>
</dbReference>
<dbReference type="GO" id="GO:0005886">
    <property type="term" value="C:plasma membrane"/>
    <property type="evidence" value="ECO:0007669"/>
    <property type="project" value="UniProtKB-SubCell"/>
</dbReference>
<feature type="domain" description="Cadherin" evidence="15">
    <location>
        <begin position="92"/>
        <end position="196"/>
    </location>
</feature>
<feature type="domain" description="Cadherin" evidence="15">
    <location>
        <begin position="2"/>
        <end position="91"/>
    </location>
</feature>
<dbReference type="PANTHER" id="PTHR24026">
    <property type="entry name" value="FAT ATYPICAL CADHERIN-RELATED"/>
    <property type="match status" value="1"/>
</dbReference>
<keyword evidence="8 14" id="KW-1133">Transmembrane helix</keyword>
<dbReference type="FunFam" id="2.60.40.60:FF:000013">
    <property type="entry name" value="Cadherin EGF LAG seven-pass G-type receptor"/>
    <property type="match status" value="1"/>
</dbReference>
<dbReference type="InterPro" id="IPR002126">
    <property type="entry name" value="Cadherin-like_dom"/>
</dbReference>
<keyword evidence="2" id="KW-0245">EGF-like domain</keyword>
<comment type="caution">
    <text evidence="16">The sequence shown here is derived from an EMBL/GenBank/DDBJ whole genome shotgun (WGS) entry which is preliminary data.</text>
</comment>
<feature type="domain" description="Cadherin" evidence="15">
    <location>
        <begin position="2025"/>
        <end position="2085"/>
    </location>
</feature>
<dbReference type="FunFam" id="2.60.40.60:FF:000039">
    <property type="entry name" value="FAT atypical cadherin 3"/>
    <property type="match status" value="1"/>
</dbReference>
<dbReference type="InterPro" id="IPR020894">
    <property type="entry name" value="Cadherin_CS"/>
</dbReference>
<feature type="domain" description="Cadherin" evidence="15">
    <location>
        <begin position="659"/>
        <end position="768"/>
    </location>
</feature>
<dbReference type="CDD" id="cd11304">
    <property type="entry name" value="Cadherin_repeat"/>
    <property type="match status" value="20"/>
</dbReference>
<evidence type="ECO:0000256" key="12">
    <source>
        <dbReference type="PROSITE-ProRule" id="PRU00043"/>
    </source>
</evidence>
<feature type="compositionally biased region" description="Low complexity" evidence="13">
    <location>
        <begin position="2536"/>
        <end position="2547"/>
    </location>
</feature>
<evidence type="ECO:0000256" key="2">
    <source>
        <dbReference type="ARBA" id="ARBA00022536"/>
    </source>
</evidence>
<comment type="subcellular location">
    <subcellularLocation>
        <location evidence="1">Membrane</location>
        <topology evidence="1">Single-pass membrane protein</topology>
    </subcellularLocation>
</comment>
<evidence type="ECO:0000256" key="1">
    <source>
        <dbReference type="ARBA" id="ARBA00004167"/>
    </source>
</evidence>
<dbReference type="GO" id="GO:0009887">
    <property type="term" value="P:animal organ morphogenesis"/>
    <property type="evidence" value="ECO:0007669"/>
    <property type="project" value="UniProtKB-ARBA"/>
</dbReference>
<dbReference type="SMART" id="SM00112">
    <property type="entry name" value="CA"/>
    <property type="match status" value="19"/>
</dbReference>
<keyword evidence="4" id="KW-0732">Signal</keyword>
<name>A0A812DTB2_ACAPH</name>
<dbReference type="PROSITE" id="PS50268">
    <property type="entry name" value="CADHERIN_2"/>
    <property type="match status" value="20"/>
</dbReference>
<evidence type="ECO:0000256" key="13">
    <source>
        <dbReference type="SAM" id="MobiDB-lite"/>
    </source>
</evidence>
<dbReference type="GO" id="GO:0048729">
    <property type="term" value="P:tissue morphogenesis"/>
    <property type="evidence" value="ECO:0007669"/>
    <property type="project" value="UniProtKB-ARBA"/>
</dbReference>
<dbReference type="FunFam" id="2.60.40.60:FF:000020">
    <property type="entry name" value="Dachsous cadherin-related 1b"/>
    <property type="match status" value="7"/>
</dbReference>
<dbReference type="EMBL" id="CAHIKZ030003966">
    <property type="protein sequence ID" value="CAE1305854.1"/>
    <property type="molecule type" value="Genomic_DNA"/>
</dbReference>
<keyword evidence="6 12" id="KW-0106">Calcium</keyword>
<keyword evidence="7" id="KW-0130">Cell adhesion</keyword>
<evidence type="ECO:0000256" key="14">
    <source>
        <dbReference type="SAM" id="Phobius"/>
    </source>
</evidence>
<dbReference type="FunFam" id="2.60.40.60:FF:000002">
    <property type="entry name" value="Protocadherin alpha 2"/>
    <property type="match status" value="1"/>
</dbReference>
<dbReference type="FunFam" id="2.60.40.60:FF:000081">
    <property type="entry name" value="protocadherin Fat 4"/>
    <property type="match status" value="1"/>
</dbReference>
<feature type="domain" description="Cadherin" evidence="15">
    <location>
        <begin position="980"/>
        <end position="1082"/>
    </location>
</feature>
<evidence type="ECO:0000256" key="8">
    <source>
        <dbReference type="ARBA" id="ARBA00022989"/>
    </source>
</evidence>
<feature type="compositionally biased region" description="Low complexity" evidence="13">
    <location>
        <begin position="2205"/>
        <end position="2217"/>
    </location>
</feature>
<dbReference type="OrthoDB" id="6252479at2759"/>
<evidence type="ECO:0000256" key="7">
    <source>
        <dbReference type="ARBA" id="ARBA00022889"/>
    </source>
</evidence>
<gene>
    <name evidence="16" type="ORF">SPHA_58187</name>
</gene>
<feature type="domain" description="Cadherin" evidence="15">
    <location>
        <begin position="875"/>
        <end position="979"/>
    </location>
</feature>
<evidence type="ECO:0000256" key="4">
    <source>
        <dbReference type="ARBA" id="ARBA00022729"/>
    </source>
</evidence>
<keyword evidence="10" id="KW-1015">Disulfide bond</keyword>
<keyword evidence="11" id="KW-0325">Glycoprotein</keyword>
<feature type="domain" description="Cadherin" evidence="15">
    <location>
        <begin position="1504"/>
        <end position="1601"/>
    </location>
</feature>
<dbReference type="Gene3D" id="2.60.40.60">
    <property type="entry name" value="Cadherins"/>
    <property type="match status" value="20"/>
</dbReference>
<feature type="domain" description="Cadherin" evidence="15">
    <location>
        <begin position="1083"/>
        <end position="1188"/>
    </location>
</feature>
<evidence type="ECO:0000256" key="6">
    <source>
        <dbReference type="ARBA" id="ARBA00022837"/>
    </source>
</evidence>
<keyword evidence="17" id="KW-1185">Reference proteome</keyword>
<feature type="region of interest" description="Disordered" evidence="13">
    <location>
        <begin position="2091"/>
        <end position="2116"/>
    </location>
</feature>
<feature type="domain" description="Cadherin" evidence="15">
    <location>
        <begin position="1189"/>
        <end position="1297"/>
    </location>
</feature>
<proteinExistence type="predicted"/>
<dbReference type="Proteomes" id="UP000597762">
    <property type="component" value="Unassembled WGS sequence"/>
</dbReference>
<keyword evidence="3 14" id="KW-0812">Transmembrane</keyword>
<dbReference type="Gene3D" id="4.10.900.10">
    <property type="entry name" value="TCF3-CBD (Catenin binding domain)"/>
    <property type="match status" value="1"/>
</dbReference>
<dbReference type="PRINTS" id="PR00205">
    <property type="entry name" value="CADHERIN"/>
</dbReference>
<keyword evidence="5" id="KW-0677">Repeat</keyword>
<dbReference type="Pfam" id="PF00028">
    <property type="entry name" value="Cadherin"/>
    <property type="match status" value="19"/>
</dbReference>
<dbReference type="GO" id="GO:0007156">
    <property type="term" value="P:homophilic cell adhesion via plasma membrane adhesion molecules"/>
    <property type="evidence" value="ECO:0007669"/>
    <property type="project" value="InterPro"/>
</dbReference>
<evidence type="ECO:0000313" key="17">
    <source>
        <dbReference type="Proteomes" id="UP000597762"/>
    </source>
</evidence>
<dbReference type="GO" id="GO:0005509">
    <property type="term" value="F:calcium ion binding"/>
    <property type="evidence" value="ECO:0007669"/>
    <property type="project" value="UniProtKB-UniRule"/>
</dbReference>
<feature type="domain" description="Cadherin" evidence="15">
    <location>
        <begin position="197"/>
        <end position="298"/>
    </location>
</feature>
<dbReference type="InterPro" id="IPR015919">
    <property type="entry name" value="Cadherin-like_sf"/>
</dbReference>
<feature type="domain" description="Cadherin" evidence="15">
    <location>
        <begin position="1812"/>
        <end position="1922"/>
    </location>
</feature>
<dbReference type="FunFam" id="2.60.40.60:FF:000104">
    <property type="entry name" value="cadherin-23 isoform X1"/>
    <property type="match status" value="1"/>
</dbReference>
<keyword evidence="9 14" id="KW-0472">Membrane</keyword>
<dbReference type="GO" id="GO:0048731">
    <property type="term" value="P:system development"/>
    <property type="evidence" value="ECO:0007669"/>
    <property type="project" value="UniProtKB-ARBA"/>
</dbReference>
<evidence type="ECO:0000256" key="3">
    <source>
        <dbReference type="ARBA" id="ARBA00022692"/>
    </source>
</evidence>
<organism evidence="16 17">
    <name type="scientific">Acanthosepion pharaonis</name>
    <name type="common">Pharaoh cuttlefish</name>
    <name type="synonym">Sepia pharaonis</name>
    <dbReference type="NCBI Taxonomy" id="158019"/>
    <lineage>
        <taxon>Eukaryota</taxon>
        <taxon>Metazoa</taxon>
        <taxon>Spiralia</taxon>
        <taxon>Lophotrochozoa</taxon>
        <taxon>Mollusca</taxon>
        <taxon>Cephalopoda</taxon>
        <taxon>Coleoidea</taxon>
        <taxon>Decapodiformes</taxon>
        <taxon>Sepiida</taxon>
        <taxon>Sepiina</taxon>
        <taxon>Sepiidae</taxon>
        <taxon>Acanthosepion</taxon>
    </lineage>
</organism>
<feature type="domain" description="Cadherin" evidence="15">
    <location>
        <begin position="768"/>
        <end position="874"/>
    </location>
</feature>
<feature type="compositionally biased region" description="Low complexity" evidence="13">
    <location>
        <begin position="2243"/>
        <end position="2254"/>
    </location>
</feature>
<feature type="domain" description="Cadherin" evidence="15">
    <location>
        <begin position="1401"/>
        <end position="1504"/>
    </location>
</feature>
<evidence type="ECO:0000256" key="10">
    <source>
        <dbReference type="ARBA" id="ARBA00023157"/>
    </source>
</evidence>
<accession>A0A812DTB2</accession>
<feature type="domain" description="Cadherin" evidence="15">
    <location>
        <begin position="554"/>
        <end position="658"/>
    </location>
</feature>
<feature type="domain" description="Cadherin" evidence="15">
    <location>
        <begin position="446"/>
        <end position="553"/>
    </location>
</feature>
<protein>
    <submittedName>
        <fullName evidence="16">DCHS1_2</fullName>
    </submittedName>
</protein>
<feature type="domain" description="Cadherin" evidence="15">
    <location>
        <begin position="1602"/>
        <end position="1705"/>
    </location>
</feature>
<feature type="region of interest" description="Disordered" evidence="13">
    <location>
        <begin position="2201"/>
        <end position="2262"/>
    </location>
</feature>
<dbReference type="FunFam" id="2.60.40.60:FF:000015">
    <property type="entry name" value="FAT atypical cadherin 1"/>
    <property type="match status" value="1"/>
</dbReference>
<evidence type="ECO:0000313" key="16">
    <source>
        <dbReference type="EMBL" id="CAE1305854.1"/>
    </source>
</evidence>
<feature type="compositionally biased region" description="Basic and acidic residues" evidence="13">
    <location>
        <begin position="2099"/>
        <end position="2116"/>
    </location>
</feature>
<dbReference type="InterPro" id="IPR027397">
    <property type="entry name" value="Catenin-bd_sf"/>
</dbReference>
<feature type="domain" description="Cadherin" evidence="15">
    <location>
        <begin position="1298"/>
        <end position="1400"/>
    </location>
</feature>
<feature type="transmembrane region" description="Helical" evidence="14">
    <location>
        <begin position="2168"/>
        <end position="2192"/>
    </location>
</feature>
<feature type="compositionally biased region" description="Polar residues" evidence="13">
    <location>
        <begin position="2522"/>
        <end position="2534"/>
    </location>
</feature>
<feature type="region of interest" description="Disordered" evidence="13">
    <location>
        <begin position="2454"/>
        <end position="2583"/>
    </location>
</feature>
<evidence type="ECO:0000256" key="11">
    <source>
        <dbReference type="ARBA" id="ARBA00023180"/>
    </source>
</evidence>
<feature type="compositionally biased region" description="Polar residues" evidence="13">
    <location>
        <begin position="2474"/>
        <end position="2503"/>
    </location>
</feature>
<sequence>MVLFYKVSASDPDCGFDSKVTYTIADGMGYKKPTEFYIERNSGRICVAKQLDYEKKSVFEFPIRADDRDGFYMTAIVKVSLEDVNDNPPEFYPLEYSTNLDKDTLPRVPIITVQATDKDSTKSYGTIGYSFLSGNEAGYFRIHLRSGVISLSKLLPNAPRLFQLQVTARDGGGLYAVKPANVTISVSDRNVPIPTFSESKYSFSVSEIDKPDTMVGRVRATIANSAHAITYSIISGDRQNLFQINTLTGVITVDNPLDHDTVPSVLLNIQAASGSPAVYGTSQVNITITDVNDNAPQFLGSNLSISVREDKTTISPFYSVVAKDLDTDVRVRVLDDNDNDPIFSRKRYTFNTLENQSVGTVVGIVSATDRDSGQNAKLNYSIRSHSSEFAINPFLGEVTLRRVLDHETKTHYSIIVEVSDQGQPPRKASAMVDINVLDVNDNAPRFTSKKNAVVLENKAKGTPVLQVVATDPDAKENGSITYFFDADGDQNAIANFAIHPRNGQITTREVLDYESQNKYILTVVARDSGAVPMESRQQVEIRVIDDKDEQPLFPSKNISFSIPENVPIRTSVGQIDAQYGDTESGRYNYYLVGGNIFGAFTIDVSSGEIYTVKDVDFEEASSHPLGVKIVYNGPYSVMSSNITVIINVIDINDNAPMFDTDPVELSVQENTPVGTSLYTFAATDFDSGPNGSIVYSIRSSGSPGSEMFSIDARTGQLTVNKTVDYEKIQATSFIVVAEDQSPDLNSRLSSSITVLVTIEDENDNKPKINNSMLINVSEDESIGFPLVQLIAVDADSGNSSNGIVTYSIVSGNSKSIFLLDENTGLLTLAQKLDRETQDKYALNISSQDQGIPQHVSYTLLTIQVIDVNDNTPKFERSLYHAEIAENTRKNTNIVRIVAQDEDTGANGRIRYLIPQGTADNMFSIDEDSGVIKTTAKLDREYKMTYQITAYAVDDGYPMRYDTTNVVITVKDINDHSPVFKSSVYHLKIPENQRYNVIRTFVAYDADENENGKVTYRIEAGNTDQKFAIDPDTGKLSCEPLDREKVPFYNLTLVAEDAGNPQRTGRTHVMVTVLDLNDNQPVFEQSNYSRMLPEDIPPGTFVLQVSATDADQGANKNISYSLGNNTFGLFTLNSTNGTISTIGYFDREVRSTYQFDVIATDGSLYESPHSVSVPVQIVMDDVNDNRPVFPAQPYRVTISSHLGSDKFVLKVEATDRDAGRNQQVSYSFGSRSDDLAQRLFRINSRTGIIKTKVQMTFDESGYYFLEVIARDNGGPLLSSAGVVEIMVGHHKHQQNLLFNASVYEVSVPENAPKGRHVQTVTALYENRKLTSTRYEFISGNEDKTFFIDAQSGDIIINRPENLNYEKASTLRLMVMAQVSGSRAYTTVNVNLIDVNDHTPIFTQSQYVSFVWENENRDTYVTKVSASDYDANNQVRYSIINGNDGRAFKVEQYSGIIKTTNLYLDREIYSSYQLDIEAADNGSPPKSSTCVLHITVVDKNDNNPVLPTPLPVNIGEGTEVGSVIAMVTANVADLNPSFSYNISSAEDMFNIDHLTGEVTLAQPLDYENRKQYFPNITVKSGNNYATTRLTVNVLDENDNAPEFNKQSYQVTVKETAYIGKSIITVTATDLDSGKNAEITYRMDIPVPEFYIDSRSGTIHVNRSLKFNPNHSIIQLVVVAEDAGNPRLSAVVVVYVQIIAVNTYPPRFLNTSYRVRFDENTVRGTELLDLIGPTDSNSLKKRKVDYKIKEENMRDIFSLGRRSGVIRLNSMLDREKTDRYSFTVVASDDGTPQKTSTAHVEIIVEDVNDQPPVFNQHTYIAMLNESFLSNVTLITVHATDGDKGANSEIEYHITTGNENGLFTIDRTSGNIVITPGKHLDYEKASSHKLVVEAIDCINCQWSQRLSAFCIVIVNVTDINETPPLFPLQRYIEFVAENQPVNTRVFQAHANDKDGTLFGKVVYQIYDGDYKSFHIDRETGLVRTATRFDYEKRSQYTFQLKAMDSGGLHSVIPVEVNILSMDEYTPKFLKSKYSFSIRGDADTGEYVGEVEATDKDQGEDGRIIYRLGGTDDRFMISPLNGSIYVRENLRGGGSEASLRKRREVSTDNQDQKESPKEKKEEKYEDVKLVVIAGSGKSDSKINETHAIIKIDRGCVGCDKLAIVDPGSGGKTLVIIIVVIVLSLILIIACILLFFVYRRRYRKRKPRSVPPSFEVPPSAAPRRPGPPSYREVVRCNGNHIAPSEVLSDRSGNSASSGRGSVEEDEDEEIRMINSNTCLQAQTLSRKVKMPDSGIQQDEDSCSDPPIQNHQEYFAKLGIDTSRIQAKTKPIATAPPLESLHHFPDDGGGDPEEIDINNIVYEKLGDIETDDELSMIENCRDQGFHDAEPHQVASLSSVVNSEEEYSGSYNWDYLLDWGPQYMPLADVFAEIAQLKDDDTLNCMPKKQPIHTVPQRFVNSTLNSNIRTVPPPIITDAPPKTYNQGSNHSSHTAANGPSGNPGSRTNNASLPTLPRSPISHESCFPSPALTPSFTPSLSPLATRSPSISPVVSSRGAGSSAHNTPGRARTSVKRGHPSYIGSPESEQEIRI</sequence>
<reference evidence="16" key="1">
    <citation type="submission" date="2021-01" db="EMBL/GenBank/DDBJ databases">
        <authorList>
            <person name="Li R."/>
            <person name="Bekaert M."/>
        </authorList>
    </citation>
    <scope>NUCLEOTIDE SEQUENCE</scope>
    <source>
        <strain evidence="16">Farmed</strain>
    </source>
</reference>
<feature type="domain" description="Cadherin" evidence="15">
    <location>
        <begin position="1706"/>
        <end position="1811"/>
    </location>
</feature>
<dbReference type="PROSITE" id="PS00232">
    <property type="entry name" value="CADHERIN_1"/>
    <property type="match status" value="9"/>
</dbReference>